<gene>
    <name evidence="1" type="ORF">F443_23039</name>
</gene>
<keyword evidence="2" id="KW-1185">Reference proteome</keyword>
<evidence type="ECO:0000313" key="1">
    <source>
        <dbReference type="EMBL" id="ETI29842.1"/>
    </source>
</evidence>
<dbReference type="Proteomes" id="UP000018721">
    <property type="component" value="Unassembled WGS sequence"/>
</dbReference>
<protein>
    <submittedName>
        <fullName evidence="1">Uncharacterized protein</fullName>
    </submittedName>
</protein>
<proteinExistence type="predicted"/>
<dbReference type="EMBL" id="ANIZ01004783">
    <property type="protein sequence ID" value="ETI29842.1"/>
    <property type="molecule type" value="Genomic_DNA"/>
</dbReference>
<name>V9DUZ2_PHYNI</name>
<sequence>MYVMPKTRPSMRKMANRVTLYDAVRQYILKKRWRRNLAWVNSVAARLSLNSRAGIVGDGRDTPSRSKLDWRYVNCLLAWKIFTKSVLSPLLLPTPAPITSSIHVAGL</sequence>
<comment type="caution">
    <text evidence="1">The sequence shown here is derived from an EMBL/GenBank/DDBJ whole genome shotgun (WGS) entry which is preliminary data.</text>
</comment>
<dbReference type="HOGENOM" id="CLU_2215171_0_0_1"/>
<reference evidence="1 2" key="1">
    <citation type="submission" date="2013-11" db="EMBL/GenBank/DDBJ databases">
        <title>The Genome Sequence of Phytophthora parasitica P1569.</title>
        <authorList>
            <consortium name="The Broad Institute Genomics Platform"/>
            <person name="Russ C."/>
            <person name="Tyler B."/>
            <person name="Panabieres F."/>
            <person name="Shan W."/>
            <person name="Tripathy S."/>
            <person name="Grunwald N."/>
            <person name="Machado M."/>
            <person name="Johnson C.S."/>
            <person name="Arredondo F."/>
            <person name="Hong C."/>
            <person name="Coffey M."/>
            <person name="Young S.K."/>
            <person name="Zeng Q."/>
            <person name="Gargeya S."/>
            <person name="Fitzgerald M."/>
            <person name="Abouelleil A."/>
            <person name="Alvarado L."/>
            <person name="Chapman S.B."/>
            <person name="Gainer-Dewar J."/>
            <person name="Goldberg J."/>
            <person name="Griggs A."/>
            <person name="Gujja S."/>
            <person name="Hansen M."/>
            <person name="Howarth C."/>
            <person name="Imamovic A."/>
            <person name="Ireland A."/>
            <person name="Larimer J."/>
            <person name="McCowan C."/>
            <person name="Murphy C."/>
            <person name="Pearson M."/>
            <person name="Poon T.W."/>
            <person name="Priest M."/>
            <person name="Roberts A."/>
            <person name="Saif S."/>
            <person name="Shea T."/>
            <person name="Sykes S."/>
            <person name="Wortman J."/>
            <person name="Nusbaum C."/>
            <person name="Birren B."/>
        </authorList>
    </citation>
    <scope>NUCLEOTIDE SEQUENCE [LARGE SCALE GENOMIC DNA]</scope>
    <source>
        <strain evidence="1 2">P1569</strain>
    </source>
</reference>
<accession>V9DUZ2</accession>
<evidence type="ECO:0000313" key="2">
    <source>
        <dbReference type="Proteomes" id="UP000018721"/>
    </source>
</evidence>
<dbReference type="AlphaFoldDB" id="V9DUZ2"/>
<organism evidence="1 2">
    <name type="scientific">Phytophthora nicotianae P1569</name>
    <dbReference type="NCBI Taxonomy" id="1317065"/>
    <lineage>
        <taxon>Eukaryota</taxon>
        <taxon>Sar</taxon>
        <taxon>Stramenopiles</taxon>
        <taxon>Oomycota</taxon>
        <taxon>Peronosporomycetes</taxon>
        <taxon>Peronosporales</taxon>
        <taxon>Peronosporaceae</taxon>
        <taxon>Phytophthora</taxon>
    </lineage>
</organism>